<protein>
    <submittedName>
        <fullName evidence="14">Glucose-dependent insulinotropic receptor</fullName>
    </submittedName>
</protein>
<dbReference type="AlphaFoldDB" id="A0A2I4CNX1"/>
<dbReference type="GO" id="GO:0005886">
    <property type="term" value="C:plasma membrane"/>
    <property type="evidence" value="ECO:0007669"/>
    <property type="project" value="UniProtKB-SubCell"/>
</dbReference>
<dbReference type="InterPro" id="IPR017452">
    <property type="entry name" value="GPCR_Rhodpsn_7TM"/>
</dbReference>
<feature type="transmembrane region" description="Helical" evidence="11">
    <location>
        <begin position="37"/>
        <end position="62"/>
    </location>
</feature>
<keyword evidence="4 11" id="KW-1133">Transmembrane helix</keyword>
<feature type="transmembrane region" description="Helical" evidence="11">
    <location>
        <begin position="164"/>
        <end position="185"/>
    </location>
</feature>
<evidence type="ECO:0000259" key="12">
    <source>
        <dbReference type="PROSITE" id="PS50262"/>
    </source>
</evidence>
<feature type="transmembrane region" description="Helical" evidence="11">
    <location>
        <begin position="207"/>
        <end position="229"/>
    </location>
</feature>
<feature type="transmembrane region" description="Helical" evidence="11">
    <location>
        <begin position="69"/>
        <end position="91"/>
    </location>
</feature>
<sequence length="409" mass="44992">MSHLSGPTSTVSSADTTSDSLDCEQLSSQGDRRVMGLVLSMAACLIISTNLLVAAALLRLLLRRSSQSWALVLNLALADTLLGVGVTGLAAEDFNSNFVRNQHIVSTNGTSSAPQGKTRCLVRMAFVTSPCMASILSMFLISLDRYAAIKMPLRYALLSRKETAAGFLLVLWVSSITMGFLPVMVQELQSRRPYDGYCALFSVTHDITIIVLYCLLFFPVLALFVYIYLDILRIACSHQRQISQIRQASSRTDDQDPGPHQYQHQQLRGGYWSHVKALRTVAVLIGCFLTLWCPFFVVCIVHLVCDQCGLKDVLENYLWLLGLSNSLINPLVYAFWQREVRLQLADMFSCISSRFLAAGPSGVTEPCQQVAPAQTHTCVSEGDTPNPSLMQPVSSSEAHRAPLSDTTSL</sequence>
<dbReference type="STRING" id="52670.A0A2I4CNX1"/>
<evidence type="ECO:0000256" key="2">
    <source>
        <dbReference type="ARBA" id="ARBA00022475"/>
    </source>
</evidence>
<feature type="transmembrane region" description="Helical" evidence="11">
    <location>
        <begin position="316"/>
        <end position="336"/>
    </location>
</feature>
<dbReference type="GO" id="GO:0004930">
    <property type="term" value="F:G protein-coupled receptor activity"/>
    <property type="evidence" value="ECO:0007669"/>
    <property type="project" value="UniProtKB-KW"/>
</dbReference>
<evidence type="ECO:0000256" key="7">
    <source>
        <dbReference type="ARBA" id="ARBA00023170"/>
    </source>
</evidence>
<feature type="domain" description="G-protein coupled receptors family 1 profile" evidence="12">
    <location>
        <begin position="49"/>
        <end position="333"/>
    </location>
</feature>
<proteinExistence type="inferred from homology"/>
<dbReference type="GeneID" id="106530590"/>
<keyword evidence="8 9" id="KW-0807">Transducer</keyword>
<evidence type="ECO:0000313" key="14">
    <source>
        <dbReference type="RefSeq" id="XP_013881691.1"/>
    </source>
</evidence>
<reference evidence="14" key="1">
    <citation type="submission" date="2025-08" db="UniProtKB">
        <authorList>
            <consortium name="RefSeq"/>
        </authorList>
    </citation>
    <scope>IDENTIFICATION</scope>
    <source>
        <strain evidence="14">Quisiro</strain>
        <tissue evidence="14">Liver</tissue>
    </source>
</reference>
<keyword evidence="5 9" id="KW-0297">G-protein coupled receptor</keyword>
<evidence type="ECO:0000256" key="6">
    <source>
        <dbReference type="ARBA" id="ARBA00023136"/>
    </source>
</evidence>
<feature type="compositionally biased region" description="Low complexity" evidence="10">
    <location>
        <begin position="8"/>
        <end position="20"/>
    </location>
</feature>
<evidence type="ECO:0000256" key="4">
    <source>
        <dbReference type="ARBA" id="ARBA00022989"/>
    </source>
</evidence>
<dbReference type="Proteomes" id="UP000192220">
    <property type="component" value="Unplaced"/>
</dbReference>
<dbReference type="PANTHER" id="PTHR22750">
    <property type="entry name" value="G-PROTEIN COUPLED RECEPTOR"/>
    <property type="match status" value="1"/>
</dbReference>
<comment type="subcellular location">
    <subcellularLocation>
        <location evidence="1">Cell membrane</location>
        <topology evidence="1">Multi-pass membrane protein</topology>
    </subcellularLocation>
</comment>
<evidence type="ECO:0000313" key="13">
    <source>
        <dbReference type="Proteomes" id="UP000192220"/>
    </source>
</evidence>
<feature type="transmembrane region" description="Helical" evidence="11">
    <location>
        <begin position="121"/>
        <end position="143"/>
    </location>
</feature>
<evidence type="ECO:0000256" key="1">
    <source>
        <dbReference type="ARBA" id="ARBA00004651"/>
    </source>
</evidence>
<dbReference type="InterPro" id="IPR000276">
    <property type="entry name" value="GPCR_Rhodpsn"/>
</dbReference>
<dbReference type="OrthoDB" id="10011551at2759"/>
<organism evidence="13 14">
    <name type="scientific">Austrofundulus limnaeus</name>
    <name type="common">Annual killifish</name>
    <dbReference type="NCBI Taxonomy" id="52670"/>
    <lineage>
        <taxon>Eukaryota</taxon>
        <taxon>Metazoa</taxon>
        <taxon>Chordata</taxon>
        <taxon>Craniata</taxon>
        <taxon>Vertebrata</taxon>
        <taxon>Euteleostomi</taxon>
        <taxon>Actinopterygii</taxon>
        <taxon>Neopterygii</taxon>
        <taxon>Teleostei</taxon>
        <taxon>Neoteleostei</taxon>
        <taxon>Acanthomorphata</taxon>
        <taxon>Ovalentaria</taxon>
        <taxon>Atherinomorphae</taxon>
        <taxon>Cyprinodontiformes</taxon>
        <taxon>Rivulidae</taxon>
        <taxon>Austrofundulus</taxon>
    </lineage>
</organism>
<dbReference type="KEGG" id="alim:106530590"/>
<dbReference type="CTD" id="139760"/>
<dbReference type="Pfam" id="PF00001">
    <property type="entry name" value="7tm_1"/>
    <property type="match status" value="1"/>
</dbReference>
<dbReference type="RefSeq" id="XP_013881691.1">
    <property type="nucleotide sequence ID" value="XM_014026237.1"/>
</dbReference>
<accession>A0A2I4CNX1</accession>
<dbReference type="Gene3D" id="1.20.1070.10">
    <property type="entry name" value="Rhodopsin 7-helix transmembrane proteins"/>
    <property type="match status" value="1"/>
</dbReference>
<dbReference type="PROSITE" id="PS00237">
    <property type="entry name" value="G_PROTEIN_RECEP_F1_1"/>
    <property type="match status" value="1"/>
</dbReference>
<feature type="compositionally biased region" description="Polar residues" evidence="10">
    <location>
        <begin position="378"/>
        <end position="396"/>
    </location>
</feature>
<feature type="region of interest" description="Disordered" evidence="10">
    <location>
        <begin position="378"/>
        <end position="409"/>
    </location>
</feature>
<keyword evidence="3 9" id="KW-0812">Transmembrane</keyword>
<keyword evidence="2" id="KW-1003">Cell membrane</keyword>
<gene>
    <name evidence="14" type="primary">gpr119</name>
</gene>
<feature type="region of interest" description="Disordered" evidence="10">
    <location>
        <begin position="1"/>
        <end position="23"/>
    </location>
</feature>
<dbReference type="SUPFAM" id="SSF81321">
    <property type="entry name" value="Family A G protein-coupled receptor-like"/>
    <property type="match status" value="1"/>
</dbReference>
<keyword evidence="7 9" id="KW-0675">Receptor</keyword>
<keyword evidence="6 11" id="KW-0472">Membrane</keyword>
<comment type="similarity">
    <text evidence="9">Belongs to the G-protein coupled receptor 1 family.</text>
</comment>
<dbReference type="PROSITE" id="PS50262">
    <property type="entry name" value="G_PROTEIN_RECEP_F1_2"/>
    <property type="match status" value="1"/>
</dbReference>
<name>A0A2I4CNX1_AUSLI</name>
<dbReference type="InParanoid" id="A0A2I4CNX1"/>
<evidence type="ECO:0000256" key="3">
    <source>
        <dbReference type="ARBA" id="ARBA00022692"/>
    </source>
</evidence>
<dbReference type="PRINTS" id="PR00237">
    <property type="entry name" value="GPCRRHODOPSN"/>
</dbReference>
<evidence type="ECO:0000256" key="10">
    <source>
        <dbReference type="SAM" id="MobiDB-lite"/>
    </source>
</evidence>
<feature type="transmembrane region" description="Helical" evidence="11">
    <location>
        <begin position="281"/>
        <end position="304"/>
    </location>
</feature>
<evidence type="ECO:0000256" key="5">
    <source>
        <dbReference type="ARBA" id="ARBA00023040"/>
    </source>
</evidence>
<keyword evidence="13" id="KW-1185">Reference proteome</keyword>
<evidence type="ECO:0000256" key="9">
    <source>
        <dbReference type="RuleBase" id="RU000688"/>
    </source>
</evidence>
<evidence type="ECO:0000256" key="11">
    <source>
        <dbReference type="SAM" id="Phobius"/>
    </source>
</evidence>
<evidence type="ECO:0000256" key="8">
    <source>
        <dbReference type="ARBA" id="ARBA00023224"/>
    </source>
</evidence>